<dbReference type="Gene3D" id="3.40.190.10">
    <property type="entry name" value="Periplasmic binding protein-like II"/>
    <property type="match status" value="2"/>
</dbReference>
<accession>A0A7K3LKQ9</accession>
<dbReference type="PROSITE" id="PS51257">
    <property type="entry name" value="PROKAR_LIPOPROTEIN"/>
    <property type="match status" value="1"/>
</dbReference>
<dbReference type="PANTHER" id="PTHR30006">
    <property type="entry name" value="THIAMINE-BINDING PERIPLASMIC PROTEIN-RELATED"/>
    <property type="match status" value="1"/>
</dbReference>
<gene>
    <name evidence="6" type="ORF">GYA93_03975</name>
</gene>
<proteinExistence type="inferred from homology"/>
<dbReference type="GO" id="GO:0030288">
    <property type="term" value="C:outer membrane-bounded periplasmic space"/>
    <property type="evidence" value="ECO:0007669"/>
    <property type="project" value="TreeGrafter"/>
</dbReference>
<comment type="similarity">
    <text evidence="1">Belongs to the bacterial solute-binding protein 1 family.</text>
</comment>
<keyword evidence="2" id="KW-0406">Ion transport</keyword>
<dbReference type="PIRSF" id="PIRSF002825">
    <property type="entry name" value="CfbpA"/>
    <property type="match status" value="1"/>
</dbReference>
<name>A0A7K3LKQ9_9ACTN</name>
<dbReference type="EMBL" id="JAADZU010000008">
    <property type="protein sequence ID" value="NDK88743.1"/>
    <property type="molecule type" value="Genomic_DNA"/>
</dbReference>
<protein>
    <submittedName>
        <fullName evidence="6">Extracellular solute-binding protein</fullName>
    </submittedName>
</protein>
<organism evidence="6 7">
    <name type="scientific">Gordonia desulfuricans</name>
    <dbReference type="NCBI Taxonomy" id="89051"/>
    <lineage>
        <taxon>Bacteria</taxon>
        <taxon>Bacillati</taxon>
        <taxon>Actinomycetota</taxon>
        <taxon>Actinomycetes</taxon>
        <taxon>Mycobacteriales</taxon>
        <taxon>Gordoniaceae</taxon>
        <taxon>Gordonia</taxon>
    </lineage>
</organism>
<dbReference type="Pfam" id="PF13343">
    <property type="entry name" value="SBP_bac_6"/>
    <property type="match status" value="1"/>
</dbReference>
<keyword evidence="7" id="KW-1185">Reference proteome</keyword>
<reference evidence="6 7" key="1">
    <citation type="submission" date="2020-01" db="EMBL/GenBank/DDBJ databases">
        <title>Investigation of new actinobacteria for the biodesulphurisation of diesel fuel.</title>
        <authorList>
            <person name="Athi Narayanan S.M."/>
        </authorList>
    </citation>
    <scope>NUCLEOTIDE SEQUENCE [LARGE SCALE GENOMIC DNA]</scope>
    <source>
        <strain evidence="6 7">213E</strain>
    </source>
</reference>
<evidence type="ECO:0000256" key="4">
    <source>
        <dbReference type="PIRSR" id="PIRSR002825-1"/>
    </source>
</evidence>
<keyword evidence="3 5" id="KW-0732">Signal</keyword>
<sequence length="344" mass="35976">MKRTRRAGLVAAVLAVVLAGTVACSGGSDEGGGTGDGDGSLTLYSGRSESLVGPLVEGVDVGVTVTPAYDKKAAQILEEGEHSPADLFFAQDAGELGALAMAGLLEPLPADIVDRVPATYRSESGGWAATSARSRVLLYNPSKVPAADLPAGIDGLLDPRFRGQVGYAPTNPSFKSFVTGLRLIRGDDAARDWLTRFMANEPKAFDGNGPLVKAVDDGTVATGLTNHYYWVQEVEEKGIDAVASRLHFFADGDPGALVNVAGIAVLKSSPNKEKAFDFVRAMFTADNQKYFTTEVGEYAITGDIPIPVAGIPPLLADLHPPTVDLDDLADVAGTERMLTEVGAV</sequence>
<feature type="binding site" evidence="4">
    <location>
        <position position="228"/>
    </location>
    <ligand>
        <name>Fe cation</name>
        <dbReference type="ChEBI" id="CHEBI:24875"/>
    </ligand>
</feature>
<keyword evidence="4" id="KW-0408">Iron</keyword>
<evidence type="ECO:0000313" key="6">
    <source>
        <dbReference type="EMBL" id="NDK88743.1"/>
    </source>
</evidence>
<dbReference type="InterPro" id="IPR026045">
    <property type="entry name" value="Ferric-bd"/>
</dbReference>
<keyword evidence="2" id="KW-0813">Transport</keyword>
<feature type="binding site" evidence="4">
    <location>
        <position position="229"/>
    </location>
    <ligand>
        <name>Fe cation</name>
        <dbReference type="ChEBI" id="CHEBI:24875"/>
    </ligand>
</feature>
<keyword evidence="2" id="KW-0410">Iron transport</keyword>
<comment type="caution">
    <text evidence="6">The sequence shown here is derived from an EMBL/GenBank/DDBJ whole genome shotgun (WGS) entry which is preliminary data.</text>
</comment>
<evidence type="ECO:0000256" key="3">
    <source>
        <dbReference type="ARBA" id="ARBA00022729"/>
    </source>
</evidence>
<dbReference type="GO" id="GO:0046872">
    <property type="term" value="F:metal ion binding"/>
    <property type="evidence" value="ECO:0007669"/>
    <property type="project" value="UniProtKB-KW"/>
</dbReference>
<evidence type="ECO:0000256" key="5">
    <source>
        <dbReference type="SAM" id="SignalP"/>
    </source>
</evidence>
<dbReference type="PANTHER" id="PTHR30006:SF15">
    <property type="entry name" value="IRON-UTILIZATION PERIPLASMIC PROTEIN"/>
    <property type="match status" value="1"/>
</dbReference>
<feature type="signal peptide" evidence="5">
    <location>
        <begin position="1"/>
        <end position="25"/>
    </location>
</feature>
<evidence type="ECO:0000313" key="7">
    <source>
        <dbReference type="Proteomes" id="UP000466307"/>
    </source>
</evidence>
<dbReference type="GO" id="GO:0006826">
    <property type="term" value="P:iron ion transport"/>
    <property type="evidence" value="ECO:0007669"/>
    <property type="project" value="UniProtKB-KW"/>
</dbReference>
<feature type="chain" id="PRO_5039197090" evidence="5">
    <location>
        <begin position="26"/>
        <end position="344"/>
    </location>
</feature>
<evidence type="ECO:0000256" key="1">
    <source>
        <dbReference type="ARBA" id="ARBA00008520"/>
    </source>
</evidence>
<dbReference type="Proteomes" id="UP000466307">
    <property type="component" value="Unassembled WGS sequence"/>
</dbReference>
<dbReference type="AlphaFoldDB" id="A0A7K3LKQ9"/>
<evidence type="ECO:0000256" key="2">
    <source>
        <dbReference type="ARBA" id="ARBA00022496"/>
    </source>
</evidence>
<keyword evidence="4" id="KW-0479">Metal-binding</keyword>
<dbReference type="SUPFAM" id="SSF53850">
    <property type="entry name" value="Periplasmic binding protein-like II"/>
    <property type="match status" value="1"/>
</dbReference>